<dbReference type="InterPro" id="IPR035418">
    <property type="entry name" value="AraC-bd_2"/>
</dbReference>
<dbReference type="AlphaFoldDB" id="A0A1L7NF01"/>
<keyword evidence="5" id="KW-0804">Transcription</keyword>
<evidence type="ECO:0000256" key="5">
    <source>
        <dbReference type="ARBA" id="ARBA00023163"/>
    </source>
</evidence>
<dbReference type="InterPro" id="IPR050204">
    <property type="entry name" value="AraC_XylS_family_regulators"/>
</dbReference>
<dbReference type="EMBL" id="AP015029">
    <property type="protein sequence ID" value="BAW24037.1"/>
    <property type="molecule type" value="Genomic_DNA"/>
</dbReference>
<dbReference type="SUPFAM" id="SSF46689">
    <property type="entry name" value="Homeodomain-like"/>
    <property type="match status" value="1"/>
</dbReference>
<comment type="subcellular location">
    <subcellularLocation>
        <location evidence="1">Cytoplasm</location>
    </subcellularLocation>
</comment>
<dbReference type="InterPro" id="IPR009057">
    <property type="entry name" value="Homeodomain-like_sf"/>
</dbReference>
<dbReference type="GO" id="GO:0043565">
    <property type="term" value="F:sequence-specific DNA binding"/>
    <property type="evidence" value="ECO:0007669"/>
    <property type="project" value="InterPro"/>
</dbReference>
<dbReference type="PROSITE" id="PS00041">
    <property type="entry name" value="HTH_ARAC_FAMILY_1"/>
    <property type="match status" value="1"/>
</dbReference>
<evidence type="ECO:0000313" key="8">
    <source>
        <dbReference type="EMBL" id="BAW24037.1"/>
    </source>
</evidence>
<dbReference type="PROSITE" id="PS01124">
    <property type="entry name" value="HTH_ARAC_FAMILY_2"/>
    <property type="match status" value="1"/>
</dbReference>
<evidence type="ECO:0000256" key="4">
    <source>
        <dbReference type="ARBA" id="ARBA00023159"/>
    </source>
</evidence>
<keyword evidence="4" id="KW-0010">Activator</keyword>
<organism evidence="8 9">
    <name type="scientific">Pseudomonas putida</name>
    <name type="common">Arthrobacter siderocapsulatus</name>
    <dbReference type="NCBI Taxonomy" id="303"/>
    <lineage>
        <taxon>Bacteria</taxon>
        <taxon>Pseudomonadati</taxon>
        <taxon>Pseudomonadota</taxon>
        <taxon>Gammaproteobacteria</taxon>
        <taxon>Pseudomonadales</taxon>
        <taxon>Pseudomonadaceae</taxon>
        <taxon>Pseudomonas</taxon>
    </lineage>
</organism>
<dbReference type="SMART" id="SM00342">
    <property type="entry name" value="HTH_ARAC"/>
    <property type="match status" value="1"/>
</dbReference>
<dbReference type="GO" id="GO:0003700">
    <property type="term" value="F:DNA-binding transcription factor activity"/>
    <property type="evidence" value="ECO:0007669"/>
    <property type="project" value="InterPro"/>
</dbReference>
<dbReference type="GO" id="GO:0005737">
    <property type="term" value="C:cytoplasm"/>
    <property type="evidence" value="ECO:0007669"/>
    <property type="project" value="UniProtKB-SubCell"/>
</dbReference>
<sequence>MPTNNLLETRHASTQGIPPEQRLAFWEDYNASTLIGLKCSSYAQSGFLATQDNLALERLRVARIVGNEHVVERSLPMIRQCPSDSVFVALLQGSQSFFYQGDNCQLLQPGELLIYRNDKPYLFGFTGPMRLFVFDMPEQDFNERYLRDLRGPLRIGAESPAQRLLSRSLGQQVDSFLDQPSGQHAGRFREQAGDLLGSIISDQAGDHRSSALSASYLLAAKQFISENLEDAELSCEQVAAATGISIRHLARLFAQEGSAPARYLQERRLERARQLLGSQQGARLSIAEVAYRYGFSSQAHFARVFKARFAYTPSEARSATAAGH</sequence>
<evidence type="ECO:0000259" key="7">
    <source>
        <dbReference type="PROSITE" id="PS01124"/>
    </source>
</evidence>
<keyword evidence="2" id="KW-0805">Transcription regulation</keyword>
<feature type="domain" description="HTH araC/xylS-type" evidence="7">
    <location>
        <begin position="218"/>
        <end position="319"/>
    </location>
</feature>
<gene>
    <name evidence="8" type="ORF">KF715C_ch34640</name>
</gene>
<evidence type="ECO:0000256" key="3">
    <source>
        <dbReference type="ARBA" id="ARBA00023125"/>
    </source>
</evidence>
<dbReference type="Gene3D" id="1.10.10.60">
    <property type="entry name" value="Homeodomain-like"/>
    <property type="match status" value="1"/>
</dbReference>
<dbReference type="Proteomes" id="UP000218731">
    <property type="component" value="Chromosome 1"/>
</dbReference>
<dbReference type="Pfam" id="PF12833">
    <property type="entry name" value="HTH_18"/>
    <property type="match status" value="1"/>
</dbReference>
<protein>
    <submittedName>
        <fullName evidence="8">Transcriptional regulator</fullName>
    </submittedName>
</protein>
<evidence type="ECO:0000256" key="1">
    <source>
        <dbReference type="ARBA" id="ARBA00004496"/>
    </source>
</evidence>
<proteinExistence type="predicted"/>
<dbReference type="RefSeq" id="WP_096426340.1">
    <property type="nucleotide sequence ID" value="NZ_AP015029.1"/>
</dbReference>
<name>A0A1L7NF01_PSEPU</name>
<reference evidence="8 9" key="1">
    <citation type="submission" date="2015-11" db="EMBL/GenBank/DDBJ databases">
        <title>Complete genome sequencing of a biphenyl-degrading bacterium, Pseudomonas putida KF715 (=NBRC110667).</title>
        <authorList>
            <person name="Suenaga H."/>
            <person name="Fujihara N."/>
            <person name="Watanabe T."/>
            <person name="Hirose J."/>
            <person name="Kimura N."/>
            <person name="Yamazoe A."/>
            <person name="Hosoyama A."/>
            <person name="Shimodaira J."/>
            <person name="Furukawa K."/>
        </authorList>
    </citation>
    <scope>NUCLEOTIDE SEQUENCE [LARGE SCALE GENOMIC DNA]</scope>
    <source>
        <strain evidence="8 9">KF715</strain>
    </source>
</reference>
<dbReference type="InterPro" id="IPR018060">
    <property type="entry name" value="HTH_AraC"/>
</dbReference>
<dbReference type="Pfam" id="PF14525">
    <property type="entry name" value="AraC_binding_2"/>
    <property type="match status" value="1"/>
</dbReference>
<dbReference type="PANTHER" id="PTHR46796">
    <property type="entry name" value="HTH-TYPE TRANSCRIPTIONAL ACTIVATOR RHAS-RELATED"/>
    <property type="match status" value="1"/>
</dbReference>
<evidence type="ECO:0000313" key="9">
    <source>
        <dbReference type="Proteomes" id="UP000218731"/>
    </source>
</evidence>
<evidence type="ECO:0000256" key="2">
    <source>
        <dbReference type="ARBA" id="ARBA00023015"/>
    </source>
</evidence>
<keyword evidence="3" id="KW-0238">DNA-binding</keyword>
<accession>A0A1L7NF01</accession>
<dbReference type="PANTHER" id="PTHR46796:SF6">
    <property type="entry name" value="ARAC SUBFAMILY"/>
    <property type="match status" value="1"/>
</dbReference>
<dbReference type="PRINTS" id="PR00032">
    <property type="entry name" value="HTHARAC"/>
</dbReference>
<dbReference type="InterPro" id="IPR020449">
    <property type="entry name" value="Tscrpt_reg_AraC-type_HTH"/>
</dbReference>
<evidence type="ECO:0000256" key="6">
    <source>
        <dbReference type="ARBA" id="ARBA00037345"/>
    </source>
</evidence>
<dbReference type="GO" id="GO:0009893">
    <property type="term" value="P:positive regulation of metabolic process"/>
    <property type="evidence" value="ECO:0007669"/>
    <property type="project" value="UniProtKB-ARBA"/>
</dbReference>
<dbReference type="InterPro" id="IPR018062">
    <property type="entry name" value="HTH_AraC-typ_CS"/>
</dbReference>
<comment type="function">
    <text evidence="6">Regulatory protein of the TOL plasmid xyl operons. XylS activates the xylXYZLTEGFJQKIH operon required for the degradation of toluene, m-xylene and p-xylene.</text>
</comment>